<dbReference type="SUPFAM" id="SSF52540">
    <property type="entry name" value="P-loop containing nucleoside triphosphate hydrolases"/>
    <property type="match status" value="1"/>
</dbReference>
<reference evidence="3" key="1">
    <citation type="journal article" date="2023" name="Mol. Phylogenet. Evol.">
        <title>Genome-scale phylogeny and comparative genomics of the fungal order Sordariales.</title>
        <authorList>
            <person name="Hensen N."/>
            <person name="Bonometti L."/>
            <person name="Westerberg I."/>
            <person name="Brannstrom I.O."/>
            <person name="Guillou S."/>
            <person name="Cros-Aarteil S."/>
            <person name="Calhoun S."/>
            <person name="Haridas S."/>
            <person name="Kuo A."/>
            <person name="Mondo S."/>
            <person name="Pangilinan J."/>
            <person name="Riley R."/>
            <person name="LaButti K."/>
            <person name="Andreopoulos B."/>
            <person name="Lipzen A."/>
            <person name="Chen C."/>
            <person name="Yan M."/>
            <person name="Daum C."/>
            <person name="Ng V."/>
            <person name="Clum A."/>
            <person name="Steindorff A."/>
            <person name="Ohm R.A."/>
            <person name="Martin F."/>
            <person name="Silar P."/>
            <person name="Natvig D.O."/>
            <person name="Lalanne C."/>
            <person name="Gautier V."/>
            <person name="Ament-Velasquez S.L."/>
            <person name="Kruys A."/>
            <person name="Hutchinson M.I."/>
            <person name="Powell A.J."/>
            <person name="Barry K."/>
            <person name="Miller A.N."/>
            <person name="Grigoriev I.V."/>
            <person name="Debuchy R."/>
            <person name="Gladieux P."/>
            <person name="Hiltunen Thoren M."/>
            <person name="Johannesson H."/>
        </authorList>
    </citation>
    <scope>NUCLEOTIDE SEQUENCE</scope>
    <source>
        <strain evidence="3">CBS 118394</strain>
    </source>
</reference>
<comment type="caution">
    <text evidence="3">The sequence shown here is derived from an EMBL/GenBank/DDBJ whole genome shotgun (WGS) entry which is preliminary data.</text>
</comment>
<evidence type="ECO:0000313" key="3">
    <source>
        <dbReference type="EMBL" id="KAK3330589.1"/>
    </source>
</evidence>
<organism evidence="3 4">
    <name type="scientific">Apodospora peruviana</name>
    <dbReference type="NCBI Taxonomy" id="516989"/>
    <lineage>
        <taxon>Eukaryota</taxon>
        <taxon>Fungi</taxon>
        <taxon>Dikarya</taxon>
        <taxon>Ascomycota</taxon>
        <taxon>Pezizomycotina</taxon>
        <taxon>Sordariomycetes</taxon>
        <taxon>Sordariomycetidae</taxon>
        <taxon>Sordariales</taxon>
        <taxon>Lasiosphaeriaceae</taxon>
        <taxon>Apodospora</taxon>
    </lineage>
</organism>
<evidence type="ECO:0000259" key="2">
    <source>
        <dbReference type="Pfam" id="PF13087"/>
    </source>
</evidence>
<dbReference type="EMBL" id="JAUEDM010000001">
    <property type="protein sequence ID" value="KAK3330589.1"/>
    <property type="molecule type" value="Genomic_DNA"/>
</dbReference>
<keyword evidence="4" id="KW-1185">Reference proteome</keyword>
<accession>A0AAE0MGY9</accession>
<dbReference type="Pfam" id="PF13087">
    <property type="entry name" value="AAA_12"/>
    <property type="match status" value="1"/>
</dbReference>
<dbReference type="Gene3D" id="3.40.50.300">
    <property type="entry name" value="P-loop containing nucleotide triphosphate hydrolases"/>
    <property type="match status" value="1"/>
</dbReference>
<evidence type="ECO:0000313" key="4">
    <source>
        <dbReference type="Proteomes" id="UP001283341"/>
    </source>
</evidence>
<proteinExistence type="predicted"/>
<name>A0AAE0MGY9_9PEZI</name>
<dbReference type="Proteomes" id="UP001283341">
    <property type="component" value="Unassembled WGS sequence"/>
</dbReference>
<feature type="compositionally biased region" description="Polar residues" evidence="1">
    <location>
        <begin position="251"/>
        <end position="270"/>
    </location>
</feature>
<dbReference type="InterPro" id="IPR041679">
    <property type="entry name" value="DNA2/NAM7-like_C"/>
</dbReference>
<feature type="region of interest" description="Disordered" evidence="1">
    <location>
        <begin position="228"/>
        <end position="270"/>
    </location>
</feature>
<feature type="domain" description="DNA2/NAM7 helicase-like C-terminal" evidence="2">
    <location>
        <begin position="2"/>
        <end position="192"/>
    </location>
</feature>
<sequence length="270" mass="30887">MMNHRALSGLHKLSSELFYDGRMGVPESLEENCPESLKYLREYFMKFQANGPQPETTKSFVPRFLVDYNYFFEVEELFKSFWNSTYYNWVMARILELLDDPSFTQIDGLQPGTILILSLFREAFEKYRQAVGKDVAEEDRARVEVRTLGTVAGAEADVVFVDMVMYTASPHTNDPKRLCVALTRARQAEVIMMSSGMGRRSETEDFSPTNLAAIYNGCESGEHGTLVVMPQEPKKKKQEPQNKERRKTFGKNITDQPEVVKTSTDQEAND</sequence>
<dbReference type="AlphaFoldDB" id="A0AAE0MGY9"/>
<reference evidence="3" key="2">
    <citation type="submission" date="2023-06" db="EMBL/GenBank/DDBJ databases">
        <authorList>
            <consortium name="Lawrence Berkeley National Laboratory"/>
            <person name="Haridas S."/>
            <person name="Hensen N."/>
            <person name="Bonometti L."/>
            <person name="Westerberg I."/>
            <person name="Brannstrom I.O."/>
            <person name="Guillou S."/>
            <person name="Cros-Aarteil S."/>
            <person name="Calhoun S."/>
            <person name="Kuo A."/>
            <person name="Mondo S."/>
            <person name="Pangilinan J."/>
            <person name="Riley R."/>
            <person name="Labutti K."/>
            <person name="Andreopoulos B."/>
            <person name="Lipzen A."/>
            <person name="Chen C."/>
            <person name="Yanf M."/>
            <person name="Daum C."/>
            <person name="Ng V."/>
            <person name="Clum A."/>
            <person name="Steindorff A."/>
            <person name="Ohm R."/>
            <person name="Martin F."/>
            <person name="Silar P."/>
            <person name="Natvig D."/>
            <person name="Lalanne C."/>
            <person name="Gautier V."/>
            <person name="Ament-Velasquez S.L."/>
            <person name="Kruys A."/>
            <person name="Hutchinson M.I."/>
            <person name="Powell A.J."/>
            <person name="Barry K."/>
            <person name="Miller A.N."/>
            <person name="Grigoriev I.V."/>
            <person name="Debuchy R."/>
            <person name="Gladieux P."/>
            <person name="Thoren M.H."/>
            <person name="Johannesson H."/>
        </authorList>
    </citation>
    <scope>NUCLEOTIDE SEQUENCE</scope>
    <source>
        <strain evidence="3">CBS 118394</strain>
    </source>
</reference>
<gene>
    <name evidence="3" type="ORF">B0H66DRAFT_68624</name>
</gene>
<protein>
    <recommendedName>
        <fullName evidence="2">DNA2/NAM7 helicase-like C-terminal domain-containing protein</fullName>
    </recommendedName>
</protein>
<dbReference type="InterPro" id="IPR027417">
    <property type="entry name" value="P-loop_NTPase"/>
</dbReference>
<evidence type="ECO:0000256" key="1">
    <source>
        <dbReference type="SAM" id="MobiDB-lite"/>
    </source>
</evidence>